<evidence type="ECO:0000313" key="2">
    <source>
        <dbReference type="Proteomes" id="UP001152622"/>
    </source>
</evidence>
<gene>
    <name evidence="1" type="ORF">SKAU_G00382060</name>
</gene>
<keyword evidence="2" id="KW-1185">Reference proteome</keyword>
<sequence length="139" mass="15582">MAVITHSRSTYCNTGGKIEEVYSQESHTLYLTSLKQAAAVSATPPSDVSHTCASVYYTTVWRSVAPQDARGGGPLNRELRRVFIGSSPPRNKTLRRGVGQSHKSGSGHLLIFYDRKPRFPKSHCFKPCLTRQRKHRTYC</sequence>
<comment type="caution">
    <text evidence="1">The sequence shown here is derived from an EMBL/GenBank/DDBJ whole genome shotgun (WGS) entry which is preliminary data.</text>
</comment>
<proteinExistence type="predicted"/>
<organism evidence="1 2">
    <name type="scientific">Synaphobranchus kaupii</name>
    <name type="common">Kaup's arrowtooth eel</name>
    <dbReference type="NCBI Taxonomy" id="118154"/>
    <lineage>
        <taxon>Eukaryota</taxon>
        <taxon>Metazoa</taxon>
        <taxon>Chordata</taxon>
        <taxon>Craniata</taxon>
        <taxon>Vertebrata</taxon>
        <taxon>Euteleostomi</taxon>
        <taxon>Actinopterygii</taxon>
        <taxon>Neopterygii</taxon>
        <taxon>Teleostei</taxon>
        <taxon>Anguilliformes</taxon>
        <taxon>Synaphobranchidae</taxon>
        <taxon>Synaphobranchus</taxon>
    </lineage>
</organism>
<name>A0A9Q1EDX6_SYNKA</name>
<dbReference type="Proteomes" id="UP001152622">
    <property type="component" value="Chromosome 19"/>
</dbReference>
<reference evidence="1" key="1">
    <citation type="journal article" date="2023" name="Science">
        <title>Genome structures resolve the early diversification of teleost fishes.</title>
        <authorList>
            <person name="Parey E."/>
            <person name="Louis A."/>
            <person name="Montfort J."/>
            <person name="Bouchez O."/>
            <person name="Roques C."/>
            <person name="Iampietro C."/>
            <person name="Lluch J."/>
            <person name="Castinel A."/>
            <person name="Donnadieu C."/>
            <person name="Desvignes T."/>
            <person name="Floi Bucao C."/>
            <person name="Jouanno E."/>
            <person name="Wen M."/>
            <person name="Mejri S."/>
            <person name="Dirks R."/>
            <person name="Jansen H."/>
            <person name="Henkel C."/>
            <person name="Chen W.J."/>
            <person name="Zahm M."/>
            <person name="Cabau C."/>
            <person name="Klopp C."/>
            <person name="Thompson A.W."/>
            <person name="Robinson-Rechavi M."/>
            <person name="Braasch I."/>
            <person name="Lecointre G."/>
            <person name="Bobe J."/>
            <person name="Postlethwait J.H."/>
            <person name="Berthelot C."/>
            <person name="Roest Crollius H."/>
            <person name="Guiguen Y."/>
        </authorList>
    </citation>
    <scope>NUCLEOTIDE SEQUENCE</scope>
    <source>
        <strain evidence="1">WJC10195</strain>
    </source>
</reference>
<dbReference type="AlphaFoldDB" id="A0A9Q1EDX6"/>
<protein>
    <submittedName>
        <fullName evidence="1">Uncharacterized protein</fullName>
    </submittedName>
</protein>
<dbReference type="EMBL" id="JAINUF010000019">
    <property type="protein sequence ID" value="KAJ8336986.1"/>
    <property type="molecule type" value="Genomic_DNA"/>
</dbReference>
<accession>A0A9Q1EDX6</accession>
<evidence type="ECO:0000313" key="1">
    <source>
        <dbReference type="EMBL" id="KAJ8336986.1"/>
    </source>
</evidence>